<feature type="transmembrane region" description="Helical" evidence="12">
    <location>
        <begin position="220"/>
        <end position="239"/>
    </location>
</feature>
<evidence type="ECO:0000256" key="10">
    <source>
        <dbReference type="ARBA" id="ARBA00023180"/>
    </source>
</evidence>
<dbReference type="SFLD" id="SFLDS00052">
    <property type="entry name" value="Ferric_Reductase_Domain"/>
    <property type="match status" value="1"/>
</dbReference>
<evidence type="ECO:0000256" key="5">
    <source>
        <dbReference type="ARBA" id="ARBA00022982"/>
    </source>
</evidence>
<reference evidence="14 15" key="1">
    <citation type="journal article" date="2020" name="ISME J.">
        <title>Uncovering the hidden diversity of litter-decomposition mechanisms in mushroom-forming fungi.</title>
        <authorList>
            <person name="Floudas D."/>
            <person name="Bentzer J."/>
            <person name="Ahren D."/>
            <person name="Johansson T."/>
            <person name="Persson P."/>
            <person name="Tunlid A."/>
        </authorList>
    </citation>
    <scope>NUCLEOTIDE SEQUENCE [LARGE SCALE GENOMIC DNA]</scope>
    <source>
        <strain evidence="14 15">CBS 146.42</strain>
    </source>
</reference>
<feature type="transmembrane region" description="Helical" evidence="12">
    <location>
        <begin position="140"/>
        <end position="163"/>
    </location>
</feature>
<dbReference type="AlphaFoldDB" id="A0A8H5LH42"/>
<keyword evidence="15" id="KW-1185">Reference proteome</keyword>
<keyword evidence="10" id="KW-0325">Glycoprotein</keyword>
<protein>
    <recommendedName>
        <fullName evidence="13">FAD-binding FR-type domain-containing protein</fullName>
    </recommendedName>
</protein>
<evidence type="ECO:0000256" key="12">
    <source>
        <dbReference type="SAM" id="Phobius"/>
    </source>
</evidence>
<keyword evidence="3" id="KW-0813">Transport</keyword>
<organism evidence="14 15">
    <name type="scientific">Leucocoprinus leucothites</name>
    <dbReference type="NCBI Taxonomy" id="201217"/>
    <lineage>
        <taxon>Eukaryota</taxon>
        <taxon>Fungi</taxon>
        <taxon>Dikarya</taxon>
        <taxon>Basidiomycota</taxon>
        <taxon>Agaricomycotina</taxon>
        <taxon>Agaricomycetes</taxon>
        <taxon>Agaricomycetidae</taxon>
        <taxon>Agaricales</taxon>
        <taxon>Agaricineae</taxon>
        <taxon>Agaricaceae</taxon>
        <taxon>Leucocoprinus</taxon>
    </lineage>
</organism>
<dbReference type="Pfam" id="PF08030">
    <property type="entry name" value="NAD_binding_6"/>
    <property type="match status" value="1"/>
</dbReference>
<evidence type="ECO:0000256" key="3">
    <source>
        <dbReference type="ARBA" id="ARBA00022448"/>
    </source>
</evidence>
<feature type="region of interest" description="Disordered" evidence="11">
    <location>
        <begin position="564"/>
        <end position="610"/>
    </location>
</feature>
<keyword evidence="5" id="KW-0249">Electron transport</keyword>
<feature type="compositionally biased region" description="Basic and acidic residues" evidence="11">
    <location>
        <begin position="572"/>
        <end position="589"/>
    </location>
</feature>
<dbReference type="GO" id="GO:0006879">
    <property type="term" value="P:intracellular iron ion homeostasis"/>
    <property type="evidence" value="ECO:0007669"/>
    <property type="project" value="TreeGrafter"/>
</dbReference>
<feature type="transmembrane region" description="Helical" evidence="12">
    <location>
        <begin position="280"/>
        <end position="298"/>
    </location>
</feature>
<dbReference type="SUPFAM" id="SSF52343">
    <property type="entry name" value="Ferredoxin reductase-like, C-terminal NADP-linked domain"/>
    <property type="match status" value="1"/>
</dbReference>
<gene>
    <name evidence="14" type="ORF">D9756_006396</name>
</gene>
<keyword evidence="6 12" id="KW-1133">Transmembrane helix</keyword>
<feature type="compositionally biased region" description="Low complexity" evidence="11">
    <location>
        <begin position="596"/>
        <end position="606"/>
    </location>
</feature>
<dbReference type="PROSITE" id="PS51384">
    <property type="entry name" value="FAD_FR"/>
    <property type="match status" value="1"/>
</dbReference>
<feature type="domain" description="FAD-binding FR-type" evidence="13">
    <location>
        <begin position="346"/>
        <end position="467"/>
    </location>
</feature>
<evidence type="ECO:0000256" key="1">
    <source>
        <dbReference type="ARBA" id="ARBA00004141"/>
    </source>
</evidence>
<evidence type="ECO:0000256" key="7">
    <source>
        <dbReference type="ARBA" id="ARBA00023002"/>
    </source>
</evidence>
<evidence type="ECO:0000313" key="15">
    <source>
        <dbReference type="Proteomes" id="UP000559027"/>
    </source>
</evidence>
<feature type="transmembrane region" description="Helical" evidence="12">
    <location>
        <begin position="245"/>
        <end position="268"/>
    </location>
</feature>
<name>A0A8H5LH42_9AGAR</name>
<evidence type="ECO:0000256" key="6">
    <source>
        <dbReference type="ARBA" id="ARBA00022989"/>
    </source>
</evidence>
<dbReference type="InterPro" id="IPR013130">
    <property type="entry name" value="Fe3_Rdtase_TM_dom"/>
</dbReference>
<keyword evidence="9 12" id="KW-0472">Membrane</keyword>
<accession>A0A8H5LH42</accession>
<dbReference type="Proteomes" id="UP000559027">
    <property type="component" value="Unassembled WGS sequence"/>
</dbReference>
<evidence type="ECO:0000256" key="8">
    <source>
        <dbReference type="ARBA" id="ARBA00023065"/>
    </source>
</evidence>
<comment type="subcellular location">
    <subcellularLocation>
        <location evidence="1">Membrane</location>
        <topology evidence="1">Multi-pass membrane protein</topology>
    </subcellularLocation>
</comment>
<dbReference type="EMBL" id="JAACJO010000006">
    <property type="protein sequence ID" value="KAF5356919.1"/>
    <property type="molecule type" value="Genomic_DNA"/>
</dbReference>
<dbReference type="GO" id="GO:0006826">
    <property type="term" value="P:iron ion transport"/>
    <property type="evidence" value="ECO:0007669"/>
    <property type="project" value="TreeGrafter"/>
</dbReference>
<dbReference type="SFLD" id="SFLDG01168">
    <property type="entry name" value="Ferric_reductase_subgroup_(FRE"/>
    <property type="match status" value="1"/>
</dbReference>
<dbReference type="InterPro" id="IPR013121">
    <property type="entry name" value="Fe_red_NAD-bd_6"/>
</dbReference>
<keyword evidence="4 12" id="KW-0812">Transmembrane</keyword>
<evidence type="ECO:0000259" key="13">
    <source>
        <dbReference type="PROSITE" id="PS51384"/>
    </source>
</evidence>
<evidence type="ECO:0000256" key="9">
    <source>
        <dbReference type="ARBA" id="ARBA00023136"/>
    </source>
</evidence>
<dbReference type="CDD" id="cd06186">
    <property type="entry name" value="NOX_Duox_like_FAD_NADP"/>
    <property type="match status" value="1"/>
</dbReference>
<keyword evidence="8" id="KW-0406">Ion transport</keyword>
<dbReference type="GO" id="GO:0000293">
    <property type="term" value="F:ferric-chelate reductase activity"/>
    <property type="evidence" value="ECO:0007669"/>
    <property type="project" value="UniProtKB-ARBA"/>
</dbReference>
<evidence type="ECO:0000313" key="14">
    <source>
        <dbReference type="EMBL" id="KAF5356919.1"/>
    </source>
</evidence>
<dbReference type="GO" id="GO:0015677">
    <property type="term" value="P:copper ion import"/>
    <property type="evidence" value="ECO:0007669"/>
    <property type="project" value="TreeGrafter"/>
</dbReference>
<sequence length="748" mass="82349">MADSPPLPVTNHLPTVVDIYHIPVGPQAPNPDRTIRVAHAHTYPINVWYLHVSLIFLVTLANIAGLGLGYYRDRRHRRQSKRRALTGATQTQGVEPSIHLERLEQEEIRGPINLWRIPCAAVNTFRALSFRWTIPIGQSYSWNIAEVVLTAVYAATCFTWVLVNTTSTKGVKFDPSYYANIAGTTAAIQFPLLVALGMKNNIISYLTGVGLDKLVCLHRIVARVMLVLIGTHAGARIQLGLSGSIAITVPAMRAGPVAATALTLLSIISIRPIRDRAYEFFLITHLVLGVICVFSVYIHAGSLYFGQFVWPAILLWGLDRALRLIRITLSTVTRGATPSASALGMSRKFSARVFTVVKPRVELLSADFILLTVPRPRFFYWRPGQNVYLSFPGVSASPFEAHPFTIATISTYSNDPDAGNDAKSETGELKFCMRIRSGLTKRLLPYIDGEKDLNIFLDGPYNSPPVLVGYDSVLLIAGGSGVGFTLPLFADLIQRTKKDGAACRRLTFVWTVRHFDKISWIRSELLSTLRNLPVNIIINVHLFITGSAKTGEQNNMTKEVQEVLSEDSTSAQDEKSVEDADTLKLDDIPKQGAGSGSDSGSSGSISPPRPGSRDFLALPIQIHRSRANFDELLKNEVALARDNMSVNVCGPRALASAVRTAVRYPRIVDILRGGPTISLHVEASGSGNLQSFILALNVVDSTFQSILQRQVEKTVIDVSLKGPLLEIPRPRPRLPELPLCFLLMRIWH</sequence>
<keyword evidence="7" id="KW-0560">Oxidoreductase</keyword>
<feature type="transmembrane region" description="Helical" evidence="12">
    <location>
        <begin position="175"/>
        <end position="196"/>
    </location>
</feature>
<dbReference type="InterPro" id="IPR039261">
    <property type="entry name" value="FNR_nucleotide-bd"/>
</dbReference>
<dbReference type="OrthoDB" id="4494341at2759"/>
<feature type="transmembrane region" description="Helical" evidence="12">
    <location>
        <begin position="48"/>
        <end position="71"/>
    </location>
</feature>
<evidence type="ECO:0000256" key="4">
    <source>
        <dbReference type="ARBA" id="ARBA00022692"/>
    </source>
</evidence>
<dbReference type="Pfam" id="PF08022">
    <property type="entry name" value="FAD_binding_8"/>
    <property type="match status" value="1"/>
</dbReference>
<evidence type="ECO:0000256" key="2">
    <source>
        <dbReference type="ARBA" id="ARBA00006278"/>
    </source>
</evidence>
<dbReference type="Pfam" id="PF01794">
    <property type="entry name" value="Ferric_reduct"/>
    <property type="match status" value="1"/>
</dbReference>
<dbReference type="InterPro" id="IPR013112">
    <property type="entry name" value="FAD-bd_8"/>
</dbReference>
<dbReference type="GO" id="GO:0005886">
    <property type="term" value="C:plasma membrane"/>
    <property type="evidence" value="ECO:0007669"/>
    <property type="project" value="TreeGrafter"/>
</dbReference>
<dbReference type="Gene3D" id="3.40.50.80">
    <property type="entry name" value="Nucleotide-binding domain of ferredoxin-NADP reductase (FNR) module"/>
    <property type="match status" value="1"/>
</dbReference>
<comment type="similarity">
    <text evidence="2">Belongs to the ferric reductase (FRE) family.</text>
</comment>
<comment type="caution">
    <text evidence="14">The sequence shown here is derived from an EMBL/GenBank/DDBJ whole genome shotgun (WGS) entry which is preliminary data.</text>
</comment>
<evidence type="ECO:0000256" key="11">
    <source>
        <dbReference type="SAM" id="MobiDB-lite"/>
    </source>
</evidence>
<dbReference type="PANTHER" id="PTHR32361">
    <property type="entry name" value="FERRIC/CUPRIC REDUCTASE TRANSMEMBRANE COMPONENT"/>
    <property type="match status" value="1"/>
</dbReference>
<dbReference type="InterPro" id="IPR051410">
    <property type="entry name" value="Ferric/Cupric_Reductase"/>
</dbReference>
<dbReference type="PANTHER" id="PTHR32361:SF9">
    <property type="entry name" value="FERRIC REDUCTASE TRANSMEMBRANE COMPONENT 3-RELATED"/>
    <property type="match status" value="1"/>
</dbReference>
<proteinExistence type="inferred from homology"/>
<dbReference type="InterPro" id="IPR017927">
    <property type="entry name" value="FAD-bd_FR_type"/>
</dbReference>